<feature type="domain" description="AB hydrolase-1" evidence="1">
    <location>
        <begin position="77"/>
        <end position="313"/>
    </location>
</feature>
<proteinExistence type="predicted"/>
<comment type="caution">
    <text evidence="2">The sequence shown here is derived from an EMBL/GenBank/DDBJ whole genome shotgun (WGS) entry which is preliminary data.</text>
</comment>
<dbReference type="Proteomes" id="UP000233256">
    <property type="component" value="Unassembled WGS sequence"/>
</dbReference>
<accession>A0A2N1PQX5</accession>
<reference evidence="2 3" key="1">
    <citation type="journal article" date="2017" name="ISME J.">
        <title>Potential for microbial H2 and metal transformations associated with novel bacteria and archaea in deep terrestrial subsurface sediments.</title>
        <authorList>
            <person name="Hernsdorf A.W."/>
            <person name="Amano Y."/>
            <person name="Miyakawa K."/>
            <person name="Ise K."/>
            <person name="Suzuki Y."/>
            <person name="Anantharaman K."/>
            <person name="Probst A."/>
            <person name="Burstein D."/>
            <person name="Thomas B.C."/>
            <person name="Banfield J.F."/>
        </authorList>
    </citation>
    <scope>NUCLEOTIDE SEQUENCE [LARGE SCALE GENOMIC DNA]</scope>
    <source>
        <strain evidence="2">HGW-Wallbacteria-1</strain>
    </source>
</reference>
<evidence type="ECO:0000313" key="3">
    <source>
        <dbReference type="Proteomes" id="UP000233256"/>
    </source>
</evidence>
<evidence type="ECO:0000259" key="1">
    <source>
        <dbReference type="Pfam" id="PF00561"/>
    </source>
</evidence>
<organism evidence="2 3">
    <name type="scientific">Candidatus Wallbacteria bacterium HGW-Wallbacteria-1</name>
    <dbReference type="NCBI Taxonomy" id="2013854"/>
    <lineage>
        <taxon>Bacteria</taxon>
        <taxon>Candidatus Walliibacteriota</taxon>
    </lineage>
</organism>
<dbReference type="InterPro" id="IPR051321">
    <property type="entry name" value="PHA/PHB_synthase"/>
</dbReference>
<dbReference type="AlphaFoldDB" id="A0A2N1PQX5"/>
<protein>
    <recommendedName>
        <fullName evidence="1">AB hydrolase-1 domain-containing protein</fullName>
    </recommendedName>
</protein>
<sequence>MGAEEMNMAMMTDTVNSTLPGILEGFDDIVEGTLSTIGGVRASMDRGITPNEVVSKWGNVQLRCFGTPSTPAEGRAPLLIVPSLINRWYVLDLLESTSFIKDFSSGTECFLIDWGYPGAESGHLPMSHFYHRCIRRAVRKVKLLTGASKVDLLGYCIGGTMAYAYSCLEPEDVRRMILLTAPIDFTDTGVLGLYAEDFPSSAFREAMDYMPGWLLSHSFSFVQPMGLPNKIKMFRKKYDDEKFKDLFVAMERWISDQVHYPIRAYDELLTNFYKENLLFRGALETDEKLRVQPSARTCQTLIVNATQDHIAPIPCTRLPLEDRAHVEESSFKTGHIGITVGRQGTEVRAKIRDFLGLGKAVSK</sequence>
<dbReference type="Pfam" id="PF00561">
    <property type="entry name" value="Abhydrolase_1"/>
    <property type="match status" value="1"/>
</dbReference>
<dbReference type="SUPFAM" id="SSF53474">
    <property type="entry name" value="alpha/beta-Hydrolases"/>
    <property type="match status" value="1"/>
</dbReference>
<dbReference type="InterPro" id="IPR029058">
    <property type="entry name" value="AB_hydrolase_fold"/>
</dbReference>
<dbReference type="EMBL" id="PGXC01000004">
    <property type="protein sequence ID" value="PKK90743.1"/>
    <property type="molecule type" value="Genomic_DNA"/>
</dbReference>
<dbReference type="PANTHER" id="PTHR36837:SF4">
    <property type="entry name" value="BLR0908 PROTEIN"/>
    <property type="match status" value="1"/>
</dbReference>
<dbReference type="PANTHER" id="PTHR36837">
    <property type="entry name" value="POLY(3-HYDROXYALKANOATE) POLYMERASE SUBUNIT PHAC"/>
    <property type="match status" value="1"/>
</dbReference>
<evidence type="ECO:0000313" key="2">
    <source>
        <dbReference type="EMBL" id="PKK90743.1"/>
    </source>
</evidence>
<name>A0A2N1PQX5_9BACT</name>
<dbReference type="Gene3D" id="3.40.50.1820">
    <property type="entry name" value="alpha/beta hydrolase"/>
    <property type="match status" value="1"/>
</dbReference>
<gene>
    <name evidence="2" type="ORF">CVV64_07645</name>
</gene>
<dbReference type="InterPro" id="IPR000073">
    <property type="entry name" value="AB_hydrolase_1"/>
</dbReference>